<evidence type="ECO:0000256" key="1">
    <source>
        <dbReference type="SAM" id="Phobius"/>
    </source>
</evidence>
<evidence type="ECO:0000313" key="3">
    <source>
        <dbReference type="Proteomes" id="UP000516018"/>
    </source>
</evidence>
<keyword evidence="1" id="KW-0812">Transmembrane</keyword>
<accession>A0A7H0G0U9</accession>
<evidence type="ECO:0008006" key="4">
    <source>
        <dbReference type="Google" id="ProtNLM"/>
    </source>
</evidence>
<gene>
    <name evidence="2" type="ORF">H8B22_06900</name>
</gene>
<proteinExistence type="predicted"/>
<keyword evidence="3" id="KW-1185">Reference proteome</keyword>
<sequence length="156" mass="16558">MHELAHVVTVLALLASGALWGAALYDAVVLAPNLRGGPQGLEHGRLFMAAATPANLFRVLSPATQLLTLLAIATNWAHPTARWALVIALVALVASDIVTFKYHYPRNRLLFGAPLSVAPEKLAVTARQWASGNLVRVALVLVAWLGTLTALLRSAA</sequence>
<feature type="transmembrane region" description="Helical" evidence="1">
    <location>
        <begin position="56"/>
        <end position="76"/>
    </location>
</feature>
<dbReference type="EMBL" id="CP060820">
    <property type="protein sequence ID" value="QNP41915.1"/>
    <property type="molecule type" value="Genomic_DNA"/>
</dbReference>
<protein>
    <recommendedName>
        <fullName evidence="4">DUF1772 domain-containing protein</fullName>
    </recommendedName>
</protein>
<evidence type="ECO:0000313" key="2">
    <source>
        <dbReference type="EMBL" id="QNP41915.1"/>
    </source>
</evidence>
<keyword evidence="1" id="KW-1133">Transmembrane helix</keyword>
<organism evidence="2 3">
    <name type="scientific">Agrilutibacter terrestris</name>
    <dbReference type="NCBI Taxonomy" id="2865112"/>
    <lineage>
        <taxon>Bacteria</taxon>
        <taxon>Pseudomonadati</taxon>
        <taxon>Pseudomonadota</taxon>
        <taxon>Gammaproteobacteria</taxon>
        <taxon>Lysobacterales</taxon>
        <taxon>Lysobacteraceae</taxon>
        <taxon>Agrilutibacter</taxon>
    </lineage>
</organism>
<feature type="transmembrane region" description="Helical" evidence="1">
    <location>
        <begin position="83"/>
        <end position="104"/>
    </location>
</feature>
<dbReference type="KEGG" id="lsx:H8B22_06900"/>
<name>A0A7H0G0U9_9GAMM</name>
<dbReference type="AlphaFoldDB" id="A0A7H0G0U9"/>
<feature type="transmembrane region" description="Helical" evidence="1">
    <location>
        <begin position="134"/>
        <end position="152"/>
    </location>
</feature>
<keyword evidence="1" id="KW-0472">Membrane</keyword>
<dbReference type="RefSeq" id="WP_187713350.1">
    <property type="nucleotide sequence ID" value="NZ_CP060820.1"/>
</dbReference>
<reference evidence="2 3" key="1">
    <citation type="submission" date="2020-08" db="EMBL/GenBank/DDBJ databases">
        <title>Lysobacter sp. II4 sp. nov., isolated from soil.</title>
        <authorList>
            <person name="Woo C.Y."/>
            <person name="Kim J."/>
        </authorList>
    </citation>
    <scope>NUCLEOTIDE SEQUENCE [LARGE SCALE GENOMIC DNA]</scope>
    <source>
        <strain evidence="2 3">II4</strain>
    </source>
</reference>
<dbReference type="Proteomes" id="UP000516018">
    <property type="component" value="Chromosome"/>
</dbReference>